<dbReference type="Gene3D" id="1.10.10.10">
    <property type="entry name" value="Winged helix-like DNA-binding domain superfamily/Winged helix DNA-binding domain"/>
    <property type="match status" value="1"/>
</dbReference>
<sequence length="64" mass="7386">MTQAILNAKQLCQALGISTTTFYKFKKAGMPYHQLPKSRAYFILNEVEDWLSKAGYHQSTTWTK</sequence>
<accession>A0AAU8XVQ1</accession>
<evidence type="ECO:0008006" key="3">
    <source>
        <dbReference type="Google" id="ProtNLM"/>
    </source>
</evidence>
<dbReference type="InterPro" id="IPR009061">
    <property type="entry name" value="DNA-bd_dom_put_sf"/>
</dbReference>
<name>A0AAU8XVQ1_LACHE</name>
<evidence type="ECO:0000313" key="1">
    <source>
        <dbReference type="EMBL" id="AUI74872.1"/>
    </source>
</evidence>
<dbReference type="RefSeq" id="WP_101853975.1">
    <property type="nucleotide sequence ID" value="NZ_CP015496.1"/>
</dbReference>
<protein>
    <recommendedName>
        <fullName evidence="3">Helix-turn-helix domain-containing protein</fullName>
    </recommendedName>
</protein>
<dbReference type="AlphaFoldDB" id="A0AAU8XVQ1"/>
<evidence type="ECO:0000313" key="2">
    <source>
        <dbReference type="Proteomes" id="UP000234562"/>
    </source>
</evidence>
<dbReference type="EMBL" id="CP015496">
    <property type="protein sequence ID" value="AUI74872.1"/>
    <property type="molecule type" value="Genomic_DNA"/>
</dbReference>
<reference evidence="2" key="1">
    <citation type="submission" date="2016-05" db="EMBL/GenBank/DDBJ databases">
        <title>Genome sequence of Lactobacillus helveticus FAM8105.</title>
        <authorList>
            <person name="Ahrens C."/>
            <person name="Schmid M."/>
        </authorList>
    </citation>
    <scope>NUCLEOTIDE SEQUENCE [LARGE SCALE GENOMIC DNA]</scope>
    <source>
        <strain evidence="2">FAM8105</strain>
    </source>
</reference>
<proteinExistence type="predicted"/>
<dbReference type="InterPro" id="IPR036388">
    <property type="entry name" value="WH-like_DNA-bd_sf"/>
</dbReference>
<gene>
    <name evidence="1" type="ORF">Lh8105_09055</name>
</gene>
<organism evidence="1 2">
    <name type="scientific">Lactobacillus helveticus</name>
    <name type="common">Lactobacillus suntoryeus</name>
    <dbReference type="NCBI Taxonomy" id="1587"/>
    <lineage>
        <taxon>Bacteria</taxon>
        <taxon>Bacillati</taxon>
        <taxon>Bacillota</taxon>
        <taxon>Bacilli</taxon>
        <taxon>Lactobacillales</taxon>
        <taxon>Lactobacillaceae</taxon>
        <taxon>Lactobacillus</taxon>
    </lineage>
</organism>
<dbReference type="SUPFAM" id="SSF46955">
    <property type="entry name" value="Putative DNA-binding domain"/>
    <property type="match status" value="1"/>
</dbReference>
<dbReference type="Proteomes" id="UP000234562">
    <property type="component" value="Chromosome"/>
</dbReference>